<evidence type="ECO:0000256" key="3">
    <source>
        <dbReference type="PROSITE-ProRule" id="PRU01100"/>
    </source>
</evidence>
<organism evidence="5 6">
    <name type="scientific">Kocuria aegyptia</name>
    <dbReference type="NCBI Taxonomy" id="330943"/>
    <lineage>
        <taxon>Bacteria</taxon>
        <taxon>Bacillati</taxon>
        <taxon>Actinomycetota</taxon>
        <taxon>Actinomycetes</taxon>
        <taxon>Micrococcales</taxon>
        <taxon>Micrococcaceae</taxon>
        <taxon>Kocuria</taxon>
    </lineage>
</organism>
<dbReference type="Gene3D" id="3.20.20.80">
    <property type="entry name" value="Glycosidases"/>
    <property type="match status" value="1"/>
</dbReference>
<gene>
    <name evidence="5" type="ORF">GCM10009767_01160</name>
</gene>
<dbReference type="PROSITE" id="PS51764">
    <property type="entry name" value="GH26"/>
    <property type="match status" value="1"/>
</dbReference>
<comment type="similarity">
    <text evidence="3">Belongs to the glycosyl hydrolase 26 family.</text>
</comment>
<dbReference type="RefSeq" id="WP_344118872.1">
    <property type="nucleotide sequence ID" value="NZ_BAAAOA010000003.1"/>
</dbReference>
<comment type="caution">
    <text evidence="5">The sequence shown here is derived from an EMBL/GenBank/DDBJ whole genome shotgun (WGS) entry which is preliminary data.</text>
</comment>
<keyword evidence="2" id="KW-0326">Glycosidase</keyword>
<keyword evidence="1" id="KW-0378">Hydrolase</keyword>
<evidence type="ECO:0000313" key="5">
    <source>
        <dbReference type="EMBL" id="GAA1746323.1"/>
    </source>
</evidence>
<evidence type="ECO:0000256" key="2">
    <source>
        <dbReference type="ARBA" id="ARBA00023295"/>
    </source>
</evidence>
<sequence length="115" mass="12566">MVDILGIDGYNWGSPDPPLSWTTPAELFGSGLDELRGLGARLPILVTETASVEGHGPGHSKADRITQLFDYLTRQGDVLGVIWFQEHKERDWRVNSSPAAEAAYRHAVAALPRDG</sequence>
<keyword evidence="6" id="KW-1185">Reference proteome</keyword>
<dbReference type="InterPro" id="IPR017853">
    <property type="entry name" value="GH"/>
</dbReference>
<evidence type="ECO:0000256" key="1">
    <source>
        <dbReference type="ARBA" id="ARBA00022801"/>
    </source>
</evidence>
<feature type="domain" description="GH26" evidence="4">
    <location>
        <begin position="1"/>
        <end position="114"/>
    </location>
</feature>
<reference evidence="5 6" key="1">
    <citation type="journal article" date="2019" name="Int. J. Syst. Evol. Microbiol.">
        <title>The Global Catalogue of Microorganisms (GCM) 10K type strain sequencing project: providing services to taxonomists for standard genome sequencing and annotation.</title>
        <authorList>
            <consortium name="The Broad Institute Genomics Platform"/>
            <consortium name="The Broad Institute Genome Sequencing Center for Infectious Disease"/>
            <person name="Wu L."/>
            <person name="Ma J."/>
        </authorList>
    </citation>
    <scope>NUCLEOTIDE SEQUENCE [LARGE SCALE GENOMIC DNA]</scope>
    <source>
        <strain evidence="5 6">JCM 14735</strain>
    </source>
</reference>
<evidence type="ECO:0000313" key="6">
    <source>
        <dbReference type="Proteomes" id="UP001501204"/>
    </source>
</evidence>
<protein>
    <recommendedName>
        <fullName evidence="4">GH26 domain-containing protein</fullName>
    </recommendedName>
</protein>
<proteinExistence type="inferred from homology"/>
<comment type="caution">
    <text evidence="3">Lacks conserved residue(s) required for the propagation of feature annotation.</text>
</comment>
<name>A0ABN2K1A7_9MICC</name>
<accession>A0ABN2K1A7</accession>
<evidence type="ECO:0000259" key="4">
    <source>
        <dbReference type="PROSITE" id="PS51764"/>
    </source>
</evidence>
<dbReference type="InterPro" id="IPR022790">
    <property type="entry name" value="GH26_dom"/>
</dbReference>
<dbReference type="EMBL" id="BAAAOA010000003">
    <property type="protein sequence ID" value="GAA1746323.1"/>
    <property type="molecule type" value="Genomic_DNA"/>
</dbReference>
<dbReference type="Proteomes" id="UP001501204">
    <property type="component" value="Unassembled WGS sequence"/>
</dbReference>
<dbReference type="SUPFAM" id="SSF51445">
    <property type="entry name" value="(Trans)glycosidases"/>
    <property type="match status" value="1"/>
</dbReference>